<name>M9RUU3_9RHOB</name>
<dbReference type="KEGG" id="oar:OA238_c36570"/>
<dbReference type="Proteomes" id="UP000004688">
    <property type="component" value="Chromosome"/>
</dbReference>
<evidence type="ECO:0000313" key="1">
    <source>
        <dbReference type="EMBL" id="AGI73615.1"/>
    </source>
</evidence>
<accession>M9RUU3</accession>
<dbReference type="eggNOG" id="COG1600">
    <property type="taxonomic scope" value="Bacteria"/>
</dbReference>
<reference evidence="1 2" key="1">
    <citation type="journal article" date="2013" name="PLoS ONE">
        <title>Poles Apart: Arctic and Antarctic Octadecabacter strains Share High Genome Plasticity and a New Type of Xanthorhodopsin.</title>
        <authorList>
            <person name="Vollmers J."/>
            <person name="Voget S."/>
            <person name="Dietrich S."/>
            <person name="Gollnow K."/>
            <person name="Smits M."/>
            <person name="Meyer K."/>
            <person name="Brinkhoff T."/>
            <person name="Simon M."/>
            <person name="Daniel R."/>
        </authorList>
    </citation>
    <scope>NUCLEOTIDE SEQUENCE [LARGE SCALE GENOMIC DNA]</scope>
    <source>
        <strain evidence="1 2">238</strain>
    </source>
</reference>
<dbReference type="OrthoDB" id="8279740at2"/>
<keyword evidence="2" id="KW-1185">Reference proteome</keyword>
<dbReference type="HOGENOM" id="CLU_093830_0_0_5"/>
<dbReference type="STRING" id="391616.OA238_c36570"/>
<proteinExistence type="predicted"/>
<gene>
    <name evidence="1" type="ORF">OA238_c36570</name>
</gene>
<dbReference type="EMBL" id="CP003742">
    <property type="protein sequence ID" value="AGI73615.1"/>
    <property type="molecule type" value="Genomic_DNA"/>
</dbReference>
<evidence type="ECO:0000313" key="2">
    <source>
        <dbReference type="Proteomes" id="UP000004688"/>
    </source>
</evidence>
<dbReference type="AlphaFoldDB" id="M9RUU3"/>
<dbReference type="RefSeq" id="WP_015496612.1">
    <property type="nucleotide sequence ID" value="NC_020908.1"/>
</dbReference>
<sequence>MTLDDIVTAAHALHLTPLGGFHEGDTTTILLGPLEPEFWTFVTEQPEFSGADPLDNWSSAAIAALAESTSSQAFFPFGGPPYHPFISWALRSGETWQSPVSLLVHKDAGLLVSYRGALRFDGRIDLPVPALSPCDTCADKPCLTACPVLALSPKGYDVPSCKAHIDTDAGCREACRVRLACPVSQTYSRDPAQTAFHMEAFHPS</sequence>
<dbReference type="SUPFAM" id="SSF54862">
    <property type="entry name" value="4Fe-4S ferredoxins"/>
    <property type="match status" value="1"/>
</dbReference>
<protein>
    <recommendedName>
        <fullName evidence="3">Ferredoxin</fullName>
    </recommendedName>
</protein>
<evidence type="ECO:0008006" key="3">
    <source>
        <dbReference type="Google" id="ProtNLM"/>
    </source>
</evidence>
<organism evidence="1 2">
    <name type="scientific">Octadecabacter arcticus 238</name>
    <dbReference type="NCBI Taxonomy" id="391616"/>
    <lineage>
        <taxon>Bacteria</taxon>
        <taxon>Pseudomonadati</taxon>
        <taxon>Pseudomonadota</taxon>
        <taxon>Alphaproteobacteria</taxon>
        <taxon>Rhodobacterales</taxon>
        <taxon>Roseobacteraceae</taxon>
        <taxon>Octadecabacter</taxon>
    </lineage>
</organism>